<dbReference type="Proteomes" id="UP001489719">
    <property type="component" value="Unassembled WGS sequence"/>
</dbReference>
<reference evidence="2" key="1">
    <citation type="journal article" date="2024" name="Front. Bioeng. Biotechnol.">
        <title>Genome-scale model development and genomic sequencing of the oleaginous clade Lipomyces.</title>
        <authorList>
            <person name="Czajka J.J."/>
            <person name="Han Y."/>
            <person name="Kim J."/>
            <person name="Mondo S.J."/>
            <person name="Hofstad B.A."/>
            <person name="Robles A."/>
            <person name="Haridas S."/>
            <person name="Riley R."/>
            <person name="LaButti K."/>
            <person name="Pangilinan J."/>
            <person name="Andreopoulos W."/>
            <person name="Lipzen A."/>
            <person name="Yan J."/>
            <person name="Wang M."/>
            <person name="Ng V."/>
            <person name="Grigoriev I.V."/>
            <person name="Spatafora J.W."/>
            <person name="Magnuson J.K."/>
            <person name="Baker S.E."/>
            <person name="Pomraning K.R."/>
        </authorList>
    </citation>
    <scope>NUCLEOTIDE SEQUENCE [LARGE SCALE GENOMIC DNA]</scope>
    <source>
        <strain evidence="2">CBS 10300</strain>
    </source>
</reference>
<comment type="caution">
    <text evidence="1">The sequence shown here is derived from an EMBL/GenBank/DDBJ whole genome shotgun (WGS) entry which is preliminary data.</text>
</comment>
<dbReference type="EMBL" id="MU970070">
    <property type="protein sequence ID" value="KAK9322831.1"/>
    <property type="molecule type" value="Genomic_DNA"/>
</dbReference>
<keyword evidence="2" id="KW-1185">Reference proteome</keyword>
<gene>
    <name evidence="1" type="ORF">V1517DRAFT_322230</name>
</gene>
<sequence>MSPNAAADGPKKRVRTGCLTCRGRHRKCDETKPVCENCRSKKLQCHWSMKGLFSESNSRYLSPAGHYSVVPKLYDSDIMIVNEGPDFLPEEPPEKRRKSGHDYTNEAETAQSLLSLNGALVASTSATSSEGLSAGVSIASPANSISSSGIIPATAISNSQQNSETLISTAESVPNGTSASARVRNNNDSQSLNLERASLRTILNTSSAMNSPAPQTSSNDADTLIVSQPSPQLVDIARTGISHQVMSAPLPVDIGIVFNNGSNLPHRGALSTSRIITGSDIILPHTRPGATSNFQSPNTPQSVVSSSPGSVTLTPTNIEILSESGYAVGKWTYHDLHNTLRDYMFSSAKSIAPSRTLSPLARTKIGGGATRGDCTLSNIDQARLLRNYVDEIASWLDMFDNQRHFAIVLPRLAVNSHALFYSLLAISSRQIERIDLQYPSAVTLELYQQSIQHLLPNVQSKNMETIAACVVLCCLEMMSSSPQNWRRHLEGCAAMFSSAGINGFCGGLGQSLFWCFARMDLSSAVIGEESTIIKMSDWIPPGESLDAAGALFRAQPSYDMYANYAVFLCSCVTNLIASDSPMTGSIYDVEWDMLWNELRIWVNQRPIEMKPLLSFDDENEAPFPTVLYGNGPAISGNQLYHMACILLMQNKPRSFKLPKSNPSMLWHAKQICAISLNNTHHGCWNNALQPLWVAGRLMSHHTEHTAILTILKEIEKSTGWAMKWRGEDLKEFWGIR</sequence>
<name>A0ACC3TPC7_9ASCO</name>
<protein>
    <submittedName>
        <fullName evidence="1">Uncharacterized protein</fullName>
    </submittedName>
</protein>
<evidence type="ECO:0000313" key="1">
    <source>
        <dbReference type="EMBL" id="KAK9322831.1"/>
    </source>
</evidence>
<accession>A0ACC3TPC7</accession>
<evidence type="ECO:0000313" key="2">
    <source>
        <dbReference type="Proteomes" id="UP001489719"/>
    </source>
</evidence>
<proteinExistence type="predicted"/>
<organism evidence="1 2">
    <name type="scientific">Lipomyces orientalis</name>
    <dbReference type="NCBI Taxonomy" id="1233043"/>
    <lineage>
        <taxon>Eukaryota</taxon>
        <taxon>Fungi</taxon>
        <taxon>Dikarya</taxon>
        <taxon>Ascomycota</taxon>
        <taxon>Saccharomycotina</taxon>
        <taxon>Lipomycetes</taxon>
        <taxon>Lipomycetales</taxon>
        <taxon>Lipomycetaceae</taxon>
        <taxon>Lipomyces</taxon>
    </lineage>
</organism>